<organism evidence="2 3">
    <name type="scientific">Luteolibacter rhizosphaerae</name>
    <dbReference type="NCBI Taxonomy" id="2989719"/>
    <lineage>
        <taxon>Bacteria</taxon>
        <taxon>Pseudomonadati</taxon>
        <taxon>Verrucomicrobiota</taxon>
        <taxon>Verrucomicrobiia</taxon>
        <taxon>Verrucomicrobiales</taxon>
        <taxon>Verrucomicrobiaceae</taxon>
        <taxon>Luteolibacter</taxon>
    </lineage>
</organism>
<evidence type="ECO:0000313" key="3">
    <source>
        <dbReference type="Proteomes" id="UP001165653"/>
    </source>
</evidence>
<feature type="chain" id="PRO_5045367533" description="PEP-CTERM protein-sorting domain-containing protein" evidence="1">
    <location>
        <begin position="20"/>
        <end position="281"/>
    </location>
</feature>
<keyword evidence="1" id="KW-0732">Signal</keyword>
<dbReference type="EMBL" id="JAPDDR010000003">
    <property type="protein sequence ID" value="MCW1913213.1"/>
    <property type="molecule type" value="Genomic_DNA"/>
</dbReference>
<gene>
    <name evidence="2" type="ORF">OJ996_06500</name>
</gene>
<accession>A0ABT3G048</accession>
<evidence type="ECO:0000256" key="1">
    <source>
        <dbReference type="SAM" id="SignalP"/>
    </source>
</evidence>
<dbReference type="PROSITE" id="PS51257">
    <property type="entry name" value="PROKAR_LIPOPROTEIN"/>
    <property type="match status" value="1"/>
</dbReference>
<sequence>MKCCAPLLAAALASSCYLANGQSLVDGSNYPGLFSPADEITVDPPIPEGAVLGTYIGGTASGALGTYWQATAQGGVVLGSNLLGEIRVADTGAQVALSGSGLEFNISNDPDSLLGGLGVGLGATMSWQATATFDEPGEELFLLPNTVYRVVFDVDGSNGLLNSTLGLTPSFGIEMLDGAGNAIDAPAEDGTLVNIIGLELLGIIGSPPESGRAVVDFQTGSSVAAGAAGLRFTGFAILPATALNLGTNFATISNISITAVPEPSALALGFVGVAFTLRRRR</sequence>
<dbReference type="Proteomes" id="UP001165653">
    <property type="component" value="Unassembled WGS sequence"/>
</dbReference>
<evidence type="ECO:0008006" key="4">
    <source>
        <dbReference type="Google" id="ProtNLM"/>
    </source>
</evidence>
<reference evidence="2" key="1">
    <citation type="submission" date="2022-10" db="EMBL/GenBank/DDBJ databases">
        <title>Luteolibacter sp. GHJ8, whole genome shotgun sequencing project.</title>
        <authorList>
            <person name="Zhao G."/>
            <person name="Shen L."/>
        </authorList>
    </citation>
    <scope>NUCLEOTIDE SEQUENCE</scope>
    <source>
        <strain evidence="2">GHJ8</strain>
    </source>
</reference>
<keyword evidence="3" id="KW-1185">Reference proteome</keyword>
<evidence type="ECO:0000313" key="2">
    <source>
        <dbReference type="EMBL" id="MCW1913213.1"/>
    </source>
</evidence>
<feature type="signal peptide" evidence="1">
    <location>
        <begin position="1"/>
        <end position="19"/>
    </location>
</feature>
<comment type="caution">
    <text evidence="2">The sequence shown here is derived from an EMBL/GenBank/DDBJ whole genome shotgun (WGS) entry which is preliminary data.</text>
</comment>
<proteinExistence type="predicted"/>
<name>A0ABT3G048_9BACT</name>
<protein>
    <recommendedName>
        <fullName evidence="4">PEP-CTERM protein-sorting domain-containing protein</fullName>
    </recommendedName>
</protein>